<dbReference type="InterPro" id="IPR008271">
    <property type="entry name" value="Ser/Thr_kinase_AS"/>
</dbReference>
<evidence type="ECO:0000256" key="13">
    <source>
        <dbReference type="ARBA" id="ARBA00022989"/>
    </source>
</evidence>
<dbReference type="InterPro" id="IPR000719">
    <property type="entry name" value="Prot_kinase_dom"/>
</dbReference>
<evidence type="ECO:0000256" key="19">
    <source>
        <dbReference type="SAM" id="MobiDB-lite"/>
    </source>
</evidence>
<keyword evidence="15" id="KW-0675">Receptor</keyword>
<dbReference type="Gene3D" id="1.10.510.10">
    <property type="entry name" value="Transferase(Phosphotransferase) domain 1"/>
    <property type="match status" value="1"/>
</dbReference>
<comment type="similarity">
    <text evidence="2">In the N-terminal section; belongs to the leguminous lectin family.</text>
</comment>
<feature type="domain" description="Protein kinase" evidence="22">
    <location>
        <begin position="210"/>
        <end position="486"/>
    </location>
</feature>
<organism evidence="23 24">
    <name type="scientific">Acer saccharum</name>
    <name type="common">Sugar maple</name>
    <dbReference type="NCBI Taxonomy" id="4024"/>
    <lineage>
        <taxon>Eukaryota</taxon>
        <taxon>Viridiplantae</taxon>
        <taxon>Streptophyta</taxon>
        <taxon>Embryophyta</taxon>
        <taxon>Tracheophyta</taxon>
        <taxon>Spermatophyta</taxon>
        <taxon>Magnoliopsida</taxon>
        <taxon>eudicotyledons</taxon>
        <taxon>Gunneridae</taxon>
        <taxon>Pentapetalae</taxon>
        <taxon>rosids</taxon>
        <taxon>malvids</taxon>
        <taxon>Sapindales</taxon>
        <taxon>Sapindaceae</taxon>
        <taxon>Hippocastanoideae</taxon>
        <taxon>Acereae</taxon>
        <taxon>Acer</taxon>
    </lineage>
</organism>
<dbReference type="GO" id="GO:0016020">
    <property type="term" value="C:membrane"/>
    <property type="evidence" value="ECO:0007669"/>
    <property type="project" value="UniProtKB-SubCell"/>
</dbReference>
<keyword evidence="6" id="KW-0808">Transferase</keyword>
<dbReference type="InterPro" id="IPR050528">
    <property type="entry name" value="L-type_Lectin-RKs"/>
</dbReference>
<evidence type="ECO:0000313" key="24">
    <source>
        <dbReference type="Proteomes" id="UP001168877"/>
    </source>
</evidence>
<dbReference type="SMART" id="SM00220">
    <property type="entry name" value="S_TKc"/>
    <property type="match status" value="1"/>
</dbReference>
<dbReference type="Gene3D" id="3.30.200.20">
    <property type="entry name" value="Phosphorylase Kinase, domain 1"/>
    <property type="match status" value="1"/>
</dbReference>
<dbReference type="EC" id="2.7.11.1" evidence="4"/>
<dbReference type="Pfam" id="PF00069">
    <property type="entry name" value="Pkinase"/>
    <property type="match status" value="1"/>
</dbReference>
<comment type="catalytic activity">
    <reaction evidence="17">
        <text>L-seryl-[protein] + ATP = O-phospho-L-seryl-[protein] + ADP + H(+)</text>
        <dbReference type="Rhea" id="RHEA:17989"/>
        <dbReference type="Rhea" id="RHEA-COMP:9863"/>
        <dbReference type="Rhea" id="RHEA-COMP:11604"/>
        <dbReference type="ChEBI" id="CHEBI:15378"/>
        <dbReference type="ChEBI" id="CHEBI:29999"/>
        <dbReference type="ChEBI" id="CHEBI:30616"/>
        <dbReference type="ChEBI" id="CHEBI:83421"/>
        <dbReference type="ChEBI" id="CHEBI:456216"/>
        <dbReference type="EC" id="2.7.11.1"/>
    </reaction>
</comment>
<evidence type="ECO:0000256" key="10">
    <source>
        <dbReference type="ARBA" id="ARBA00022741"/>
    </source>
</evidence>
<feature type="binding site" evidence="18">
    <location>
        <position position="240"/>
    </location>
    <ligand>
        <name>ATP</name>
        <dbReference type="ChEBI" id="CHEBI:30616"/>
    </ligand>
</feature>
<evidence type="ECO:0000256" key="1">
    <source>
        <dbReference type="ARBA" id="ARBA00004479"/>
    </source>
</evidence>
<dbReference type="PANTHER" id="PTHR27007">
    <property type="match status" value="1"/>
</dbReference>
<evidence type="ECO:0000256" key="20">
    <source>
        <dbReference type="SAM" id="Phobius"/>
    </source>
</evidence>
<dbReference type="PROSITE" id="PS00107">
    <property type="entry name" value="PROTEIN_KINASE_ATP"/>
    <property type="match status" value="1"/>
</dbReference>
<dbReference type="SUPFAM" id="SSF49899">
    <property type="entry name" value="Concanavalin A-like lectins/glucanases"/>
    <property type="match status" value="1"/>
</dbReference>
<keyword evidence="14 20" id="KW-0472">Membrane</keyword>
<dbReference type="GO" id="GO:0005524">
    <property type="term" value="F:ATP binding"/>
    <property type="evidence" value="ECO:0007669"/>
    <property type="project" value="UniProtKB-UniRule"/>
</dbReference>
<dbReference type="Pfam" id="PF00139">
    <property type="entry name" value="Lectin_legB"/>
    <property type="match status" value="1"/>
</dbReference>
<dbReference type="EMBL" id="JAUESC010000383">
    <property type="protein sequence ID" value="KAK0584636.1"/>
    <property type="molecule type" value="Genomic_DNA"/>
</dbReference>
<evidence type="ECO:0000313" key="23">
    <source>
        <dbReference type="EMBL" id="KAK0584636.1"/>
    </source>
</evidence>
<comment type="subcellular location">
    <subcellularLocation>
        <location evidence="1">Membrane</location>
        <topology evidence="1">Single-pass type I membrane protein</topology>
    </subcellularLocation>
</comment>
<feature type="signal peptide" evidence="21">
    <location>
        <begin position="1"/>
        <end position="23"/>
    </location>
</feature>
<evidence type="ECO:0000256" key="3">
    <source>
        <dbReference type="ARBA" id="ARBA00010217"/>
    </source>
</evidence>
<dbReference type="AlphaFoldDB" id="A0AA39VMM9"/>
<dbReference type="CDD" id="cd14066">
    <property type="entry name" value="STKc_IRAK"/>
    <property type="match status" value="1"/>
</dbReference>
<dbReference type="InterPro" id="IPR011009">
    <property type="entry name" value="Kinase-like_dom_sf"/>
</dbReference>
<evidence type="ECO:0000256" key="9">
    <source>
        <dbReference type="ARBA" id="ARBA00022734"/>
    </source>
</evidence>
<evidence type="ECO:0000256" key="21">
    <source>
        <dbReference type="SAM" id="SignalP"/>
    </source>
</evidence>
<keyword evidence="13 20" id="KW-1133">Transmembrane helix</keyword>
<dbReference type="Gene3D" id="2.60.120.200">
    <property type="match status" value="1"/>
</dbReference>
<dbReference type="GO" id="GO:0004674">
    <property type="term" value="F:protein serine/threonine kinase activity"/>
    <property type="evidence" value="ECO:0007669"/>
    <property type="project" value="UniProtKB-KW"/>
</dbReference>
<feature type="chain" id="PRO_5041431000" description="non-specific serine/threonine protein kinase" evidence="21">
    <location>
        <begin position="24"/>
        <end position="537"/>
    </location>
</feature>
<evidence type="ECO:0000256" key="11">
    <source>
        <dbReference type="ARBA" id="ARBA00022777"/>
    </source>
</evidence>
<evidence type="ECO:0000256" key="2">
    <source>
        <dbReference type="ARBA" id="ARBA00008536"/>
    </source>
</evidence>
<dbReference type="InterPro" id="IPR001220">
    <property type="entry name" value="Legume_lectin_dom"/>
</dbReference>
<evidence type="ECO:0000256" key="18">
    <source>
        <dbReference type="PROSITE-ProRule" id="PRU10141"/>
    </source>
</evidence>
<keyword evidence="5" id="KW-0723">Serine/threonine-protein kinase</keyword>
<keyword evidence="10 18" id="KW-0547">Nucleotide-binding</keyword>
<evidence type="ECO:0000256" key="8">
    <source>
        <dbReference type="ARBA" id="ARBA00022729"/>
    </source>
</evidence>
<protein>
    <recommendedName>
        <fullName evidence="4">non-specific serine/threonine protein kinase</fullName>
        <ecNumber evidence="4">2.7.11.1</ecNumber>
    </recommendedName>
</protein>
<comment type="catalytic activity">
    <reaction evidence="16">
        <text>L-threonyl-[protein] + ATP = O-phospho-L-threonyl-[protein] + ADP + H(+)</text>
        <dbReference type="Rhea" id="RHEA:46608"/>
        <dbReference type="Rhea" id="RHEA-COMP:11060"/>
        <dbReference type="Rhea" id="RHEA-COMP:11605"/>
        <dbReference type="ChEBI" id="CHEBI:15378"/>
        <dbReference type="ChEBI" id="CHEBI:30013"/>
        <dbReference type="ChEBI" id="CHEBI:30616"/>
        <dbReference type="ChEBI" id="CHEBI:61977"/>
        <dbReference type="ChEBI" id="CHEBI:456216"/>
        <dbReference type="EC" id="2.7.11.1"/>
    </reaction>
</comment>
<dbReference type="Proteomes" id="UP001168877">
    <property type="component" value="Unassembled WGS sequence"/>
</dbReference>
<evidence type="ECO:0000256" key="16">
    <source>
        <dbReference type="ARBA" id="ARBA00047899"/>
    </source>
</evidence>
<keyword evidence="12 18" id="KW-0067">ATP-binding</keyword>
<feature type="region of interest" description="Disordered" evidence="19">
    <location>
        <begin position="514"/>
        <end position="537"/>
    </location>
</feature>
<feature type="compositionally biased region" description="Low complexity" evidence="19">
    <location>
        <begin position="522"/>
        <end position="537"/>
    </location>
</feature>
<evidence type="ECO:0000256" key="12">
    <source>
        <dbReference type="ARBA" id="ARBA00022840"/>
    </source>
</evidence>
<comment type="caution">
    <text evidence="23">The sequence shown here is derived from an EMBL/GenBank/DDBJ whole genome shotgun (WGS) entry which is preliminary data.</text>
</comment>
<evidence type="ECO:0000256" key="17">
    <source>
        <dbReference type="ARBA" id="ARBA00048679"/>
    </source>
</evidence>
<evidence type="ECO:0000259" key="22">
    <source>
        <dbReference type="PROSITE" id="PS50011"/>
    </source>
</evidence>
<evidence type="ECO:0000256" key="7">
    <source>
        <dbReference type="ARBA" id="ARBA00022692"/>
    </source>
</evidence>
<dbReference type="GO" id="GO:0030246">
    <property type="term" value="F:carbohydrate binding"/>
    <property type="evidence" value="ECO:0007669"/>
    <property type="project" value="UniProtKB-KW"/>
</dbReference>
<dbReference type="PROSITE" id="PS50011">
    <property type="entry name" value="PROTEIN_KINASE_DOM"/>
    <property type="match status" value="1"/>
</dbReference>
<evidence type="ECO:0000256" key="14">
    <source>
        <dbReference type="ARBA" id="ARBA00023136"/>
    </source>
</evidence>
<dbReference type="SUPFAM" id="SSF56112">
    <property type="entry name" value="Protein kinase-like (PK-like)"/>
    <property type="match status" value="1"/>
</dbReference>
<reference evidence="23" key="2">
    <citation type="submission" date="2023-06" db="EMBL/GenBank/DDBJ databases">
        <authorList>
            <person name="Swenson N.G."/>
            <person name="Wegrzyn J.L."/>
            <person name="Mcevoy S.L."/>
        </authorList>
    </citation>
    <scope>NUCLEOTIDE SEQUENCE</scope>
    <source>
        <strain evidence="23">NS2018</strain>
        <tissue evidence="23">Leaf</tissue>
    </source>
</reference>
<keyword evidence="24" id="KW-1185">Reference proteome</keyword>
<dbReference type="PROSITE" id="PS00108">
    <property type="entry name" value="PROTEIN_KINASE_ST"/>
    <property type="match status" value="1"/>
</dbReference>
<evidence type="ECO:0000256" key="6">
    <source>
        <dbReference type="ARBA" id="ARBA00022679"/>
    </source>
</evidence>
<dbReference type="InterPro" id="IPR013320">
    <property type="entry name" value="ConA-like_dom_sf"/>
</dbReference>
<keyword evidence="7 20" id="KW-0812">Transmembrane</keyword>
<name>A0AA39VMM9_ACESA</name>
<keyword evidence="11" id="KW-0418">Kinase</keyword>
<accession>A0AA39VMM9</accession>
<keyword evidence="9" id="KW-0430">Lectin</keyword>
<gene>
    <name evidence="23" type="ORF">LWI29_016442</name>
</gene>
<sequence>MPKMGSFLLLFFFFFIFPVFVQSQNTRFIFEGFNGAANNLTLELEASIMINPGGVLRLTDKSNKVIGRAFYNKPIQMIDKTSSPNASSFSTSFVFEIVPPSSSSGGYGLAFLLAPSRQLPGAEPVVAPPLNVSNLPRPPQEKISTISTSYDGKTVALISSLCVVTVLLMGLMGYFLLHIREEDSEVLEDWEMDCPHRFRYKDLYVATNGFKESEVIGTGGFGSVYKGVLSTNGSEVAVKKITRNSHQGMREFAAEIESLGRLRHKNLVHLLGWCKKKNDLLLVYEYIPNGSLDSLLFKPKNGFMLNWEQRFNIIKGIASGLLYLHEEWEQVVIHRDVKSSNVLIDAELKARLGDFGLARLYDHGGMSHTTSVVGTIGYIAPELTRTGKASASSDVFAFGILLLELATGRRPIDSSDFLLVEWVQDCQQLAQILDTADPSLNSSYSVEEMELALSLGLICSHQRKEVRPTMRQVMRYLNGDDILPFVDDWGSADYSQQGSEFGSRTFQISDGTFKTSHRSHHSYSSTEFSSSSIYSGG</sequence>
<dbReference type="FunFam" id="1.10.510.10:FF:000108">
    <property type="entry name" value="L-type lectin-domain containing receptor kinase S.4"/>
    <property type="match status" value="1"/>
</dbReference>
<evidence type="ECO:0000256" key="15">
    <source>
        <dbReference type="ARBA" id="ARBA00023170"/>
    </source>
</evidence>
<dbReference type="FunFam" id="3.30.200.20:FF:000491">
    <property type="entry name" value="Lectin-domain containing receptor kinase VI.3"/>
    <property type="match status" value="1"/>
</dbReference>
<reference evidence="23" key="1">
    <citation type="journal article" date="2022" name="Plant J.">
        <title>Strategies of tolerance reflected in two North American maple genomes.</title>
        <authorList>
            <person name="McEvoy S.L."/>
            <person name="Sezen U.U."/>
            <person name="Trouern-Trend A."/>
            <person name="McMahon S.M."/>
            <person name="Schaberg P.G."/>
            <person name="Yang J."/>
            <person name="Wegrzyn J.L."/>
            <person name="Swenson N.G."/>
        </authorList>
    </citation>
    <scope>NUCLEOTIDE SEQUENCE</scope>
    <source>
        <strain evidence="23">NS2018</strain>
    </source>
</reference>
<proteinExistence type="inferred from homology"/>
<dbReference type="InterPro" id="IPR017441">
    <property type="entry name" value="Protein_kinase_ATP_BS"/>
</dbReference>
<keyword evidence="8 21" id="KW-0732">Signal</keyword>
<evidence type="ECO:0000256" key="4">
    <source>
        <dbReference type="ARBA" id="ARBA00012513"/>
    </source>
</evidence>
<evidence type="ECO:0000256" key="5">
    <source>
        <dbReference type="ARBA" id="ARBA00022527"/>
    </source>
</evidence>
<feature type="transmembrane region" description="Helical" evidence="20">
    <location>
        <begin position="155"/>
        <end position="177"/>
    </location>
</feature>
<comment type="similarity">
    <text evidence="3">In the C-terminal section; belongs to the protein kinase superfamily. Ser/Thr protein kinase family.</text>
</comment>